<keyword evidence="2" id="KW-1185">Reference proteome</keyword>
<accession>A0AAV4YB09</accession>
<proteinExistence type="predicted"/>
<evidence type="ECO:0008006" key="3">
    <source>
        <dbReference type="Google" id="ProtNLM"/>
    </source>
</evidence>
<protein>
    <recommendedName>
        <fullName evidence="3">C2H2-type domain-containing protein</fullName>
    </recommendedName>
</protein>
<evidence type="ECO:0000313" key="2">
    <source>
        <dbReference type="Proteomes" id="UP001054945"/>
    </source>
</evidence>
<organism evidence="1 2">
    <name type="scientific">Caerostris extrusa</name>
    <name type="common">Bark spider</name>
    <name type="synonym">Caerostris bankana</name>
    <dbReference type="NCBI Taxonomy" id="172846"/>
    <lineage>
        <taxon>Eukaryota</taxon>
        <taxon>Metazoa</taxon>
        <taxon>Ecdysozoa</taxon>
        <taxon>Arthropoda</taxon>
        <taxon>Chelicerata</taxon>
        <taxon>Arachnida</taxon>
        <taxon>Araneae</taxon>
        <taxon>Araneomorphae</taxon>
        <taxon>Entelegynae</taxon>
        <taxon>Araneoidea</taxon>
        <taxon>Araneidae</taxon>
        <taxon>Caerostris</taxon>
    </lineage>
</organism>
<evidence type="ECO:0000313" key="1">
    <source>
        <dbReference type="EMBL" id="GIZ04323.1"/>
    </source>
</evidence>
<sequence>MYRFGVKPQHRKLHRNISSFYGRDGYDKSVNEYRLSGGLADDDYETNSVILNQNPQCCEDSNTGHHVNIPIPFAEPCSLPGFQQTFGQRNALRNQIAQYPNASSLMDCSSISRTDEMSSHFISDFNVNNNAYVNRTSQLYETSSGMPILTAQNTQYNPMDTIPPTDAIGPIHFNKHPKEFLLKDHLEPHDSSRSAAGPYACNCCDRTFLFNSHLANTHPYGRKALCL</sequence>
<dbReference type="Proteomes" id="UP001054945">
    <property type="component" value="Unassembled WGS sequence"/>
</dbReference>
<dbReference type="AlphaFoldDB" id="A0AAV4YB09"/>
<comment type="caution">
    <text evidence="1">The sequence shown here is derived from an EMBL/GenBank/DDBJ whole genome shotgun (WGS) entry which is preliminary data.</text>
</comment>
<gene>
    <name evidence="1" type="ORF">CEXT_320051</name>
</gene>
<reference evidence="1 2" key="1">
    <citation type="submission" date="2021-06" db="EMBL/GenBank/DDBJ databases">
        <title>Caerostris extrusa draft genome.</title>
        <authorList>
            <person name="Kono N."/>
            <person name="Arakawa K."/>
        </authorList>
    </citation>
    <scope>NUCLEOTIDE SEQUENCE [LARGE SCALE GENOMIC DNA]</scope>
</reference>
<dbReference type="EMBL" id="BPLR01019065">
    <property type="protein sequence ID" value="GIZ04323.1"/>
    <property type="molecule type" value="Genomic_DNA"/>
</dbReference>
<name>A0AAV4YB09_CAEEX</name>